<dbReference type="Proteomes" id="UP000324222">
    <property type="component" value="Unassembled WGS sequence"/>
</dbReference>
<accession>A0A5B7JS57</accession>
<evidence type="ECO:0000313" key="3">
    <source>
        <dbReference type="EMBL" id="MPD00752.1"/>
    </source>
</evidence>
<name>A0A5B7JS57_PORTR</name>
<gene>
    <name evidence="3" type="ORF">E2C01_096247</name>
</gene>
<keyword evidence="2" id="KW-1133">Transmembrane helix</keyword>
<evidence type="ECO:0000256" key="1">
    <source>
        <dbReference type="SAM" id="MobiDB-lite"/>
    </source>
</evidence>
<keyword evidence="2" id="KW-0472">Membrane</keyword>
<feature type="transmembrane region" description="Helical" evidence="2">
    <location>
        <begin position="78"/>
        <end position="101"/>
    </location>
</feature>
<comment type="caution">
    <text evidence="3">The sequence shown here is derived from an EMBL/GenBank/DDBJ whole genome shotgun (WGS) entry which is preliminary data.</text>
</comment>
<feature type="region of interest" description="Disordered" evidence="1">
    <location>
        <begin position="22"/>
        <end position="43"/>
    </location>
</feature>
<sequence>MPQSTPSTPTSLVALRLIGGGRRSGHPHHAPTGRNGRAPHSPTSCESVTRGTFIVQILINLIWHCYQDVRTFVKYLKAFFAVLLSPIFFPLLGPSLASVFLHSSRRPTGVEARPISSPGRPPGEHTCPCNTWEGWAVTRGVPKEEKGSHLSVHEGQPVRSGDVE</sequence>
<evidence type="ECO:0000256" key="2">
    <source>
        <dbReference type="SAM" id="Phobius"/>
    </source>
</evidence>
<keyword evidence="4" id="KW-1185">Reference proteome</keyword>
<reference evidence="3 4" key="1">
    <citation type="submission" date="2019-05" db="EMBL/GenBank/DDBJ databases">
        <title>Another draft genome of Portunus trituberculatus and its Hox gene families provides insights of decapod evolution.</title>
        <authorList>
            <person name="Jeong J.-H."/>
            <person name="Song I."/>
            <person name="Kim S."/>
            <person name="Choi T."/>
            <person name="Kim D."/>
            <person name="Ryu S."/>
            <person name="Kim W."/>
        </authorList>
    </citation>
    <scope>NUCLEOTIDE SEQUENCE [LARGE SCALE GENOMIC DNA]</scope>
    <source>
        <tissue evidence="3">Muscle</tissue>
    </source>
</reference>
<feature type="compositionally biased region" description="Basic and acidic residues" evidence="1">
    <location>
        <begin position="142"/>
        <end position="152"/>
    </location>
</feature>
<proteinExistence type="predicted"/>
<keyword evidence="2" id="KW-0812">Transmembrane</keyword>
<feature type="region of interest" description="Disordered" evidence="1">
    <location>
        <begin position="142"/>
        <end position="164"/>
    </location>
</feature>
<evidence type="ECO:0000313" key="4">
    <source>
        <dbReference type="Proteomes" id="UP000324222"/>
    </source>
</evidence>
<protein>
    <submittedName>
        <fullName evidence="3">Uncharacterized protein</fullName>
    </submittedName>
</protein>
<dbReference type="EMBL" id="VSRR010124242">
    <property type="protein sequence ID" value="MPD00752.1"/>
    <property type="molecule type" value="Genomic_DNA"/>
</dbReference>
<dbReference type="AlphaFoldDB" id="A0A5B7JS57"/>
<organism evidence="3 4">
    <name type="scientific">Portunus trituberculatus</name>
    <name type="common">Swimming crab</name>
    <name type="synonym">Neptunus trituberculatus</name>
    <dbReference type="NCBI Taxonomy" id="210409"/>
    <lineage>
        <taxon>Eukaryota</taxon>
        <taxon>Metazoa</taxon>
        <taxon>Ecdysozoa</taxon>
        <taxon>Arthropoda</taxon>
        <taxon>Crustacea</taxon>
        <taxon>Multicrustacea</taxon>
        <taxon>Malacostraca</taxon>
        <taxon>Eumalacostraca</taxon>
        <taxon>Eucarida</taxon>
        <taxon>Decapoda</taxon>
        <taxon>Pleocyemata</taxon>
        <taxon>Brachyura</taxon>
        <taxon>Eubrachyura</taxon>
        <taxon>Portunoidea</taxon>
        <taxon>Portunidae</taxon>
        <taxon>Portuninae</taxon>
        <taxon>Portunus</taxon>
    </lineage>
</organism>